<comment type="caution">
    <text evidence="6">The sequence shown here is derived from an EMBL/GenBank/DDBJ whole genome shotgun (WGS) entry which is preliminary data.</text>
</comment>
<evidence type="ECO:0000256" key="5">
    <source>
        <dbReference type="SAM" id="Phobius"/>
    </source>
</evidence>
<evidence type="ECO:0000313" key="6">
    <source>
        <dbReference type="EMBL" id="KXU09067.1"/>
    </source>
</evidence>
<evidence type="ECO:0000313" key="7">
    <source>
        <dbReference type="Proteomes" id="UP000071927"/>
    </source>
</evidence>
<dbReference type="InterPro" id="IPR002523">
    <property type="entry name" value="MgTranspt_CorA/ZnTranspt_ZntB"/>
</dbReference>
<dbReference type="PANTHER" id="PTHR47891">
    <property type="entry name" value="TRANSPORTER-RELATED"/>
    <property type="match status" value="1"/>
</dbReference>
<dbReference type="GO" id="GO:0016020">
    <property type="term" value="C:membrane"/>
    <property type="evidence" value="ECO:0007669"/>
    <property type="project" value="UniProtKB-SubCell"/>
</dbReference>
<protein>
    <submittedName>
        <fullName evidence="6">Magnesium and cobalt transport protein CorA</fullName>
    </submittedName>
</protein>
<dbReference type="InterPro" id="IPR047199">
    <property type="entry name" value="CorA-like"/>
</dbReference>
<evidence type="ECO:0000256" key="1">
    <source>
        <dbReference type="ARBA" id="ARBA00004141"/>
    </source>
</evidence>
<dbReference type="Gene3D" id="1.20.58.340">
    <property type="entry name" value="Magnesium transport protein CorA, transmembrane region"/>
    <property type="match status" value="1"/>
</dbReference>
<dbReference type="Pfam" id="PF01544">
    <property type="entry name" value="CorA"/>
    <property type="match status" value="1"/>
</dbReference>
<gene>
    <name evidence="6" type="ORF">SGADD03_01062</name>
</gene>
<evidence type="ECO:0000256" key="2">
    <source>
        <dbReference type="ARBA" id="ARBA00022692"/>
    </source>
</evidence>
<dbReference type="InterPro" id="IPR045863">
    <property type="entry name" value="CorA_TM1_TM2"/>
</dbReference>
<evidence type="ECO:0000256" key="3">
    <source>
        <dbReference type="ARBA" id="ARBA00022989"/>
    </source>
</evidence>
<accession>A0A139R2W6</accession>
<comment type="subcellular location">
    <subcellularLocation>
        <location evidence="1">Membrane</location>
        <topology evidence="1">Multi-pass membrane protein</topology>
    </subcellularLocation>
</comment>
<dbReference type="GO" id="GO:0046873">
    <property type="term" value="F:metal ion transmembrane transporter activity"/>
    <property type="evidence" value="ECO:0007669"/>
    <property type="project" value="InterPro"/>
</dbReference>
<feature type="transmembrane region" description="Helical" evidence="5">
    <location>
        <begin position="43"/>
        <end position="66"/>
    </location>
</feature>
<dbReference type="AlphaFoldDB" id="A0A139R2W6"/>
<dbReference type="SUPFAM" id="SSF144083">
    <property type="entry name" value="Magnesium transport protein CorA, transmembrane region"/>
    <property type="match status" value="1"/>
</dbReference>
<sequence>MNNNLNDNMTTLTIISVVLAVFAVITGFFGMNVPLPWINDKHAWVTIIVICIVLWLLIVALLRYMIYRKS</sequence>
<dbReference type="EMBL" id="LQXV01000176">
    <property type="protein sequence ID" value="KXU09067.1"/>
    <property type="molecule type" value="Genomic_DNA"/>
</dbReference>
<dbReference type="PANTHER" id="PTHR47891:SF1">
    <property type="entry name" value="CORA-MAGNESIUM AND COBALT TRANSPORTER"/>
    <property type="match status" value="1"/>
</dbReference>
<organism evidence="6 7">
    <name type="scientific">Streptococcus gallolyticus</name>
    <dbReference type="NCBI Taxonomy" id="315405"/>
    <lineage>
        <taxon>Bacteria</taxon>
        <taxon>Bacillati</taxon>
        <taxon>Bacillota</taxon>
        <taxon>Bacilli</taxon>
        <taxon>Lactobacillales</taxon>
        <taxon>Streptococcaceae</taxon>
        <taxon>Streptococcus</taxon>
    </lineage>
</organism>
<evidence type="ECO:0000256" key="4">
    <source>
        <dbReference type="ARBA" id="ARBA00023136"/>
    </source>
</evidence>
<proteinExistence type="predicted"/>
<dbReference type="PATRIC" id="fig|315405.12.peg.1245"/>
<keyword evidence="2 5" id="KW-0812">Transmembrane</keyword>
<keyword evidence="4 5" id="KW-0472">Membrane</keyword>
<keyword evidence="3 5" id="KW-1133">Transmembrane helix</keyword>
<name>A0A139R2W6_9STRE</name>
<feature type="transmembrane region" description="Helical" evidence="5">
    <location>
        <begin position="12"/>
        <end position="31"/>
    </location>
</feature>
<dbReference type="Proteomes" id="UP000071927">
    <property type="component" value="Unassembled WGS sequence"/>
</dbReference>
<reference evidence="6 7" key="1">
    <citation type="submission" date="2016-01" db="EMBL/GenBank/DDBJ databases">
        <title>Highly variable Streptococcus oralis are common among viridans streptococci isolated from primates.</title>
        <authorList>
            <person name="Denapaite D."/>
            <person name="Rieger M."/>
            <person name="Koendgen S."/>
            <person name="Brueckner R."/>
            <person name="Ochigava I."/>
            <person name="Kappeler P."/>
            <person name="Maetz-Rensing K."/>
            <person name="Leendertz F."/>
            <person name="Hakenbeck R."/>
        </authorList>
    </citation>
    <scope>NUCLEOTIDE SEQUENCE [LARGE SCALE GENOMIC DNA]</scope>
    <source>
        <strain evidence="6 7">DD03</strain>
    </source>
</reference>